<sequence>MSTSSLDCALEALPYEIKLVIIAHLAPTSSSPAASLRSHTYLSGLGRASPALYYDLESVVNSSINITERAQVARLVDLAPERIRHQSLPQLTELRIRGGVDGSKRELLESLRGLPLERLELRTLRLKDCSFAAGDFARVLARPLERLELPHCTGIDARTLADAILVSGVELRHLAIEAPASRSPQASPPSSPTLSARSTTSSPADSLVGTLLPYLEKLTSLRVVGDVLDEVDLAKLARQLPALRSLHLDSNPRLSLSDLVPLLSPTSSTRLPHLSYLHFQPADPASVGDLCLEPPLCLESPAEEQQRNSAIVEDLWRTASETNVELVGLPFREIRDRFDWAAKEVAKVRSCEDSSRSNFGSPARRRKRPSLASAQS</sequence>
<dbReference type="SUPFAM" id="SSF52047">
    <property type="entry name" value="RNI-like"/>
    <property type="match status" value="1"/>
</dbReference>
<gene>
    <name evidence="2" type="ORF">BMF94_5565</name>
</gene>
<accession>A0A2S5B390</accession>
<protein>
    <submittedName>
        <fullName evidence="2">Uncharacterized protein</fullName>
    </submittedName>
</protein>
<feature type="compositionally biased region" description="Low complexity" evidence="1">
    <location>
        <begin position="192"/>
        <end position="204"/>
    </location>
</feature>
<dbReference type="AlphaFoldDB" id="A0A2S5B390"/>
<evidence type="ECO:0000256" key="1">
    <source>
        <dbReference type="SAM" id="MobiDB-lite"/>
    </source>
</evidence>
<keyword evidence="3" id="KW-1185">Reference proteome</keyword>
<feature type="region of interest" description="Disordered" evidence="1">
    <location>
        <begin position="180"/>
        <end position="204"/>
    </location>
</feature>
<dbReference type="Gene3D" id="3.80.10.10">
    <property type="entry name" value="Ribonuclease Inhibitor"/>
    <property type="match status" value="1"/>
</dbReference>
<feature type="region of interest" description="Disordered" evidence="1">
    <location>
        <begin position="352"/>
        <end position="376"/>
    </location>
</feature>
<organism evidence="2 3">
    <name type="scientific">Rhodotorula taiwanensis</name>
    <dbReference type="NCBI Taxonomy" id="741276"/>
    <lineage>
        <taxon>Eukaryota</taxon>
        <taxon>Fungi</taxon>
        <taxon>Dikarya</taxon>
        <taxon>Basidiomycota</taxon>
        <taxon>Pucciniomycotina</taxon>
        <taxon>Microbotryomycetes</taxon>
        <taxon>Sporidiobolales</taxon>
        <taxon>Sporidiobolaceae</taxon>
        <taxon>Rhodotorula</taxon>
    </lineage>
</organism>
<proteinExistence type="predicted"/>
<dbReference type="InterPro" id="IPR032675">
    <property type="entry name" value="LRR_dom_sf"/>
</dbReference>
<dbReference type="Proteomes" id="UP000237144">
    <property type="component" value="Unassembled WGS sequence"/>
</dbReference>
<comment type="caution">
    <text evidence="2">The sequence shown here is derived from an EMBL/GenBank/DDBJ whole genome shotgun (WGS) entry which is preliminary data.</text>
</comment>
<dbReference type="EMBL" id="PJQD01000085">
    <property type="protein sequence ID" value="POY71253.1"/>
    <property type="molecule type" value="Genomic_DNA"/>
</dbReference>
<name>A0A2S5B390_9BASI</name>
<reference evidence="2 3" key="1">
    <citation type="journal article" date="2018" name="Front. Microbiol.">
        <title>Prospects for Fungal Bioremediation of Acidic Radioactive Waste Sites: Characterization and Genome Sequence of Rhodotorula taiwanensis MD1149.</title>
        <authorList>
            <person name="Tkavc R."/>
            <person name="Matrosova V.Y."/>
            <person name="Grichenko O.E."/>
            <person name="Gostincar C."/>
            <person name="Volpe R.P."/>
            <person name="Klimenkova P."/>
            <person name="Gaidamakova E.K."/>
            <person name="Zhou C.E."/>
            <person name="Stewart B.J."/>
            <person name="Lyman M.G."/>
            <person name="Malfatti S.A."/>
            <person name="Rubinfeld B."/>
            <person name="Courtot M."/>
            <person name="Singh J."/>
            <person name="Dalgard C.L."/>
            <person name="Hamilton T."/>
            <person name="Frey K.G."/>
            <person name="Gunde-Cimerman N."/>
            <person name="Dugan L."/>
            <person name="Daly M.J."/>
        </authorList>
    </citation>
    <scope>NUCLEOTIDE SEQUENCE [LARGE SCALE GENOMIC DNA]</scope>
    <source>
        <strain evidence="2 3">MD1149</strain>
    </source>
</reference>
<dbReference type="OrthoDB" id="10666331at2759"/>
<evidence type="ECO:0000313" key="3">
    <source>
        <dbReference type="Proteomes" id="UP000237144"/>
    </source>
</evidence>
<evidence type="ECO:0000313" key="2">
    <source>
        <dbReference type="EMBL" id="POY71253.1"/>
    </source>
</evidence>